<feature type="compositionally biased region" description="Low complexity" evidence="1">
    <location>
        <begin position="76"/>
        <end position="89"/>
    </location>
</feature>
<feature type="transmembrane region" description="Helical" evidence="2">
    <location>
        <begin position="440"/>
        <end position="458"/>
    </location>
</feature>
<gene>
    <name evidence="3" type="ORF">GSOID_T00008669001</name>
</gene>
<keyword evidence="2" id="KW-0472">Membrane</keyword>
<feature type="transmembrane region" description="Helical" evidence="2">
    <location>
        <begin position="268"/>
        <end position="289"/>
    </location>
</feature>
<dbReference type="Proteomes" id="UP000001307">
    <property type="component" value="Unassembled WGS sequence"/>
</dbReference>
<evidence type="ECO:0000256" key="2">
    <source>
        <dbReference type="SAM" id="Phobius"/>
    </source>
</evidence>
<proteinExistence type="predicted"/>
<name>E4XEM8_OIKDI</name>
<evidence type="ECO:0000256" key="1">
    <source>
        <dbReference type="SAM" id="MobiDB-lite"/>
    </source>
</evidence>
<keyword evidence="2" id="KW-0812">Transmembrane</keyword>
<feature type="transmembrane region" description="Helical" evidence="2">
    <location>
        <begin position="301"/>
        <end position="320"/>
    </location>
</feature>
<feature type="transmembrane region" description="Helical" evidence="2">
    <location>
        <begin position="524"/>
        <end position="549"/>
    </location>
</feature>
<feature type="compositionally biased region" description="Basic and acidic residues" evidence="1">
    <location>
        <begin position="140"/>
        <end position="150"/>
    </location>
</feature>
<reference evidence="3" key="1">
    <citation type="journal article" date="2010" name="Science">
        <title>Plasticity of animal genome architecture unmasked by rapid evolution of a pelagic tunicate.</title>
        <authorList>
            <person name="Denoeud F."/>
            <person name="Henriet S."/>
            <person name="Mungpakdee S."/>
            <person name="Aury J.M."/>
            <person name="Da Silva C."/>
            <person name="Brinkmann H."/>
            <person name="Mikhaleva J."/>
            <person name="Olsen L.C."/>
            <person name="Jubin C."/>
            <person name="Canestro C."/>
            <person name="Bouquet J.M."/>
            <person name="Danks G."/>
            <person name="Poulain J."/>
            <person name="Campsteijn C."/>
            <person name="Adamski M."/>
            <person name="Cross I."/>
            <person name="Yadetie F."/>
            <person name="Muffato M."/>
            <person name="Louis A."/>
            <person name="Butcher S."/>
            <person name="Tsagkogeorga G."/>
            <person name="Konrad A."/>
            <person name="Singh S."/>
            <person name="Jensen M.F."/>
            <person name="Cong E.H."/>
            <person name="Eikeseth-Otteraa H."/>
            <person name="Noel B."/>
            <person name="Anthouard V."/>
            <person name="Porcel B.M."/>
            <person name="Kachouri-Lafond R."/>
            <person name="Nishino A."/>
            <person name="Ugolini M."/>
            <person name="Chourrout P."/>
            <person name="Nishida H."/>
            <person name="Aasland R."/>
            <person name="Huzurbazar S."/>
            <person name="Westhof E."/>
            <person name="Delsuc F."/>
            <person name="Lehrach H."/>
            <person name="Reinhardt R."/>
            <person name="Weissenbach J."/>
            <person name="Roy S.W."/>
            <person name="Artiguenave F."/>
            <person name="Postlethwait J.H."/>
            <person name="Manak J.R."/>
            <person name="Thompson E.M."/>
            <person name="Jaillon O."/>
            <person name="Du Pasquier L."/>
            <person name="Boudinot P."/>
            <person name="Liberles D.A."/>
            <person name="Volff J.N."/>
            <person name="Philippe H."/>
            <person name="Lenhard B."/>
            <person name="Roest Crollius H."/>
            <person name="Wincker P."/>
            <person name="Chourrout D."/>
        </authorList>
    </citation>
    <scope>NUCLEOTIDE SEQUENCE [LARGE SCALE GENOMIC DNA]</scope>
</reference>
<feature type="transmembrane region" description="Helical" evidence="2">
    <location>
        <begin position="943"/>
        <end position="960"/>
    </location>
</feature>
<dbReference type="InParanoid" id="E4XEM8"/>
<organism evidence="3">
    <name type="scientific">Oikopleura dioica</name>
    <name type="common">Tunicate</name>
    <dbReference type="NCBI Taxonomy" id="34765"/>
    <lineage>
        <taxon>Eukaryota</taxon>
        <taxon>Metazoa</taxon>
        <taxon>Chordata</taxon>
        <taxon>Tunicata</taxon>
        <taxon>Appendicularia</taxon>
        <taxon>Copelata</taxon>
        <taxon>Oikopleuridae</taxon>
        <taxon>Oikopleura</taxon>
    </lineage>
</organism>
<keyword evidence="2" id="KW-1133">Transmembrane helix</keyword>
<feature type="transmembrane region" description="Helical" evidence="2">
    <location>
        <begin position="885"/>
        <end position="908"/>
    </location>
</feature>
<keyword evidence="4" id="KW-1185">Reference proteome</keyword>
<dbReference type="OrthoDB" id="10307253at2759"/>
<feature type="region of interest" description="Disordered" evidence="1">
    <location>
        <begin position="1"/>
        <end position="150"/>
    </location>
</feature>
<feature type="transmembrane region" description="Helical" evidence="2">
    <location>
        <begin position="479"/>
        <end position="504"/>
    </location>
</feature>
<feature type="compositionally biased region" description="Polar residues" evidence="1">
    <location>
        <begin position="90"/>
        <end position="99"/>
    </location>
</feature>
<evidence type="ECO:0000313" key="4">
    <source>
        <dbReference type="Proteomes" id="UP000001307"/>
    </source>
</evidence>
<accession>E4XEM8</accession>
<dbReference type="EMBL" id="FN653042">
    <property type="protein sequence ID" value="CBY19523.1"/>
    <property type="molecule type" value="Genomic_DNA"/>
</dbReference>
<feature type="transmembrane region" description="Helical" evidence="2">
    <location>
        <begin position="340"/>
        <end position="361"/>
    </location>
</feature>
<protein>
    <submittedName>
        <fullName evidence="3">Uncharacterized protein</fullName>
    </submittedName>
</protein>
<evidence type="ECO:0000313" key="3">
    <source>
        <dbReference type="EMBL" id="CBY19523.1"/>
    </source>
</evidence>
<feature type="transmembrane region" description="Helical" evidence="2">
    <location>
        <begin position="597"/>
        <end position="619"/>
    </location>
</feature>
<sequence>MGSSSSKVDPKDGSDPANDGNESEPPEIGERENNIPGPPSEEPPSEEPSSDGRPPSYPDEDPPAYKEKISSEENNESASSEVDTLSSSSVQINRLSSKSKSNEEITPVSDDEESAATPRVPDSESITPIDDDDDAASDTADAKEKEDMEAQRKLFTNFSLLSKKSKSSVKRSKKVKDEETGLSPEEEAAEIRRIQQEHYKRLLESSTPFIFDKEELPELIEETVSPFDNYDTVGVTTEYPKWAINNLNASGLVQSPSSMSKMQTNMQYFAVILPFVDLTADIFSAYLFLSSNLGFEKAVGLAVAFNVIVVPSFQIMFAMIRPNDVEEQLIKELPKNPFLRVPVICIIIVLGCVSSVMLQCYEKIKLVDQMTTAGDDEDSKNIRAYGGISLIHFKLREIGMEQSTQLTYKLCMLIFIYFHQNQDITSVPLTTYFIFVGKRVWIIISGLLDAWTIFSTILDSANMLHIFRRGRPMSFVSQFLRLVHITMSILMGSVIGFLILHIGFRDERWKWKREDMEKKGEKLFILMGILLFIFVPMLTMIINMIALYVKSFKQKWISYDIRMKYGIYQGVIQLNFLEMHVGLLTPKDKVSLKTIMTLVYGTIVEILTWMFLLCGIAFYKENGFYLYDASEHVYMIDNTFPLYTNTYFRYSLGQKPSLLTAEMNDLISEMPSTHTTEDFIHYPYQWGRVPNATQYYDYYTHPRVMGDIIKNIDEYGFEDICIYNDALQNVCYKNDTVNENGLEVVLNNPFFKRKYLECYSYIFKYTAAEFNYDLEAHAEVEINTYGGYYYRWNKELAMQDIYSKQYDKNNRWRMTVMSIDQNFQSLEALRKTTRYMNLMYNKTILWQGNYVKANTVMKNGSVPLPYYNETASMVESLNYNTDRAVWSWGTFISIFIICPLIGALSRVLDAKYWEMSERDEFPLWVWTQIVPMWVRRHSSLWKIMVKLLFCFIFAAAIFYLNKVFSGLLIEEFCIQTIFDKVCQKNCSTDATFTGEKYYDNFDWIYFQALDGVSCYQKIPNNSHTHGFIFSTLSSDRIQLLKREHNDVLQVKRFDENSNGNDEGGDARDFDWVDGQDSLWRGYHDIHFQEVETAVKIDTKRAVGVVSWVTSTPDVPLNVHLEPETIFFPKPQYIAAVNLTSGIMWDATEDFGNDKEIIYKFGQSCVVQYGDIWLGLNTDEGEMLAKGQHILYCVDDGDEKVVEQYKVRCYVINHDFTEYFIIPDKFLPQDQGEYEMVYDEMRLADDDVIIVQRSKRVIHFNFMRYMNGTEEHHEKTYWDYQWEWTNQYTTCHNRVCYMMAQDVIQSAGGKREHRNGLLVFNLDVFPYIQKRMKHPGAADMIPSLDREIQMPLRVVPVYHRHNVRDDLMPLGMIQGTVYIRGAETYYMGMNLKEERIFSFNCTFVSSASLKVTNSTRSRLLTDCFPYQKQYKDANDTFDYLQYSTDDTLVLDQGYLNYRKFISYPKTRKGWAARPEIRLNAVRADVGRAKADRDDPDKTRCYYKRPNCTVSCEDYDNSNKLFKVCKNVEPDWTQPLEVLGETSRYELPHRKLPYDRAFNRNYMGNLEQSNEMTYCSATTKTQLKYRYQSCIGTIYEWRHPEESKRPAFTQGQSKLTYTKQRKDGAYTIFQLGKVCKHKKLNAYPLGTISDA</sequence>